<dbReference type="EMBL" id="ACJW02000008">
    <property type="protein sequence ID" value="EEP66660.1"/>
    <property type="molecule type" value="Genomic_DNA"/>
</dbReference>
<dbReference type="Proteomes" id="UP000003009">
    <property type="component" value="Unassembled WGS sequence"/>
</dbReference>
<accession>C4GMX5</accession>
<evidence type="ECO:0000313" key="2">
    <source>
        <dbReference type="Proteomes" id="UP000003009"/>
    </source>
</evidence>
<evidence type="ECO:0000313" key="1">
    <source>
        <dbReference type="EMBL" id="EEP66660.1"/>
    </source>
</evidence>
<sequence>MPIRQPETANATIRKVCNFAAHAVAKRRGSLKPKICFSPSFKAHTILFFPISLHQL</sequence>
<comment type="caution">
    <text evidence="1">The sequence shown here is derived from an EMBL/GenBank/DDBJ whole genome shotgun (WGS) entry which is preliminary data.</text>
</comment>
<proteinExistence type="predicted"/>
<name>C4GMX5_9NEIS</name>
<organism evidence="1 2">
    <name type="scientific">Kingella oralis ATCC 51147</name>
    <dbReference type="NCBI Taxonomy" id="629741"/>
    <lineage>
        <taxon>Bacteria</taxon>
        <taxon>Pseudomonadati</taxon>
        <taxon>Pseudomonadota</taxon>
        <taxon>Betaproteobacteria</taxon>
        <taxon>Neisseriales</taxon>
        <taxon>Neisseriaceae</taxon>
        <taxon>Kingella</taxon>
    </lineage>
</organism>
<dbReference type="STRING" id="629741.GCWU000324_03063"/>
<dbReference type="AlphaFoldDB" id="C4GMX5"/>
<protein>
    <submittedName>
        <fullName evidence="1">Uncharacterized protein</fullName>
    </submittedName>
</protein>
<reference evidence="1" key="1">
    <citation type="submission" date="2009-04" db="EMBL/GenBank/DDBJ databases">
        <authorList>
            <person name="Weinstock G."/>
            <person name="Sodergren E."/>
            <person name="Clifton S."/>
            <person name="Fulton L."/>
            <person name="Fulton B."/>
            <person name="Courtney L."/>
            <person name="Fronick C."/>
            <person name="Harrison M."/>
            <person name="Strong C."/>
            <person name="Farmer C."/>
            <person name="Delahaunty K."/>
            <person name="Markovic C."/>
            <person name="Hall O."/>
            <person name="Minx P."/>
            <person name="Tomlinson C."/>
            <person name="Mitreva M."/>
            <person name="Nelson J."/>
            <person name="Hou S."/>
            <person name="Wollam A."/>
            <person name="Pepin K.H."/>
            <person name="Johnson M."/>
            <person name="Bhonagiri V."/>
            <person name="Nash W.E."/>
            <person name="Warren W."/>
            <person name="Chinwalla A."/>
            <person name="Mardis E.R."/>
            <person name="Wilson R.K."/>
        </authorList>
    </citation>
    <scope>NUCLEOTIDE SEQUENCE [LARGE SCALE GENOMIC DNA]</scope>
    <source>
        <strain evidence="1">ATCC 51147</strain>
    </source>
</reference>
<gene>
    <name evidence="1" type="ORF">GCWU000324_03063</name>
</gene>
<dbReference type="HOGENOM" id="CLU_3008276_0_0_4"/>
<keyword evidence="2" id="KW-1185">Reference proteome</keyword>